<evidence type="ECO:0000256" key="1">
    <source>
        <dbReference type="ARBA" id="ARBA00022723"/>
    </source>
</evidence>
<name>A0AAV9NRJ5_9EURO</name>
<keyword evidence="3" id="KW-0805">Transcription regulation</keyword>
<dbReference type="Proteomes" id="UP001358417">
    <property type="component" value="Unassembled WGS sequence"/>
</dbReference>
<dbReference type="PANTHER" id="PTHR47660">
    <property type="entry name" value="TRANSCRIPTION FACTOR WITH C2H2 AND ZN(2)-CYS(6) DNA BINDING DOMAIN (EUROFUNG)-RELATED-RELATED"/>
    <property type="match status" value="1"/>
</dbReference>
<dbReference type="AlphaFoldDB" id="A0AAV9NRJ5"/>
<proteinExistence type="predicted"/>
<dbReference type="EMBL" id="JAVRRD010000002">
    <property type="protein sequence ID" value="KAK5062637.1"/>
    <property type="molecule type" value="Genomic_DNA"/>
</dbReference>
<keyword evidence="4" id="KW-0804">Transcription</keyword>
<evidence type="ECO:0000256" key="6">
    <source>
        <dbReference type="SAM" id="MobiDB-lite"/>
    </source>
</evidence>
<reference evidence="7 8" key="1">
    <citation type="submission" date="2023-08" db="EMBL/GenBank/DDBJ databases">
        <title>Black Yeasts Isolated from many extreme environments.</title>
        <authorList>
            <person name="Coleine C."/>
            <person name="Stajich J.E."/>
            <person name="Selbmann L."/>
        </authorList>
    </citation>
    <scope>NUCLEOTIDE SEQUENCE [LARGE SCALE GENOMIC DNA]</scope>
    <source>
        <strain evidence="7 8">CCFEE 5792</strain>
    </source>
</reference>
<evidence type="ECO:0000313" key="7">
    <source>
        <dbReference type="EMBL" id="KAK5062637.1"/>
    </source>
</evidence>
<organism evidence="7 8">
    <name type="scientific">Exophiala bonariae</name>
    <dbReference type="NCBI Taxonomy" id="1690606"/>
    <lineage>
        <taxon>Eukaryota</taxon>
        <taxon>Fungi</taxon>
        <taxon>Dikarya</taxon>
        <taxon>Ascomycota</taxon>
        <taxon>Pezizomycotina</taxon>
        <taxon>Eurotiomycetes</taxon>
        <taxon>Chaetothyriomycetidae</taxon>
        <taxon>Chaetothyriales</taxon>
        <taxon>Herpotrichiellaceae</taxon>
        <taxon>Exophiala</taxon>
    </lineage>
</organism>
<dbReference type="GO" id="GO:0046872">
    <property type="term" value="F:metal ion binding"/>
    <property type="evidence" value="ECO:0007669"/>
    <property type="project" value="UniProtKB-KW"/>
</dbReference>
<keyword evidence="5" id="KW-0539">Nucleus</keyword>
<comment type="caution">
    <text evidence="7">The sequence shown here is derived from an EMBL/GenBank/DDBJ whole genome shotgun (WGS) entry which is preliminary data.</text>
</comment>
<feature type="compositionally biased region" description="Low complexity" evidence="6">
    <location>
        <begin position="576"/>
        <end position="592"/>
    </location>
</feature>
<feature type="region of interest" description="Disordered" evidence="6">
    <location>
        <begin position="569"/>
        <end position="594"/>
    </location>
</feature>
<gene>
    <name evidence="7" type="ORF">LTR84_004710</name>
</gene>
<keyword evidence="8" id="KW-1185">Reference proteome</keyword>
<evidence type="ECO:0000256" key="2">
    <source>
        <dbReference type="ARBA" id="ARBA00022833"/>
    </source>
</evidence>
<evidence type="ECO:0000313" key="8">
    <source>
        <dbReference type="Proteomes" id="UP001358417"/>
    </source>
</evidence>
<sequence length="694" mass="76874">MLSSPADNVPGDGSSEPRYSNAITANFPVYANQEINTLADTQFPVSQYSDQETTMQPLEDWSYPMYFENIIMPQELQIDLEAPTQEIPDVARYMQDDDLWSTNLDFSNINNLDFFSANVFNFDASLTPNPEQLALNAANIPAHTADSPASVVSQNSLRARFDAFRRSPWLWTPSLRQHAFSEQSNIAIQNNDIALTSPSADPGEEVVLLDKIGSATRDKILQLVIETSQSKVSIPAFPSHEVLDTLMKIGITKRVKTDSWLHLGTFRCGQSRPELLTALVAAGCVCLGVIEISKMGLLFQEIVRLSLESLALRRAGAFDRAMYHNIIPYLEDDNATLTDKWHRWAREESFRRAALWEASSAHTWRSVYLSDSENDVCQASEVSLQDLICRPRLLETMVPGFEVPRASSLLLHGLAGQIFEFRKDAKIAAAAGDQCSASVRLCLKMREENLYQDLTLLASSEHNNPASVLFREFLLMLLYVDLDDVQRFAGKHGEGEARRAYALLESWYIEERSRNAAFHAGQVLRAGISVPKYGLRGFEAIALYQATLVLWVYGVLKCTVILPKSTRTKLNGPAVSSSSASGSTGAASNTSSNDDRRVFLDGPINVDVKRFIELGRGAPGLRLQRGNTAADEISPHEQFCDLRKSQMVMAVGVSVLESNVANVGGNNEKTLPPLPQRLRDLMRELGALPGVQVV</sequence>
<keyword evidence="2" id="KW-0862">Zinc</keyword>
<evidence type="ECO:0000256" key="5">
    <source>
        <dbReference type="ARBA" id="ARBA00023242"/>
    </source>
</evidence>
<evidence type="ECO:0008006" key="9">
    <source>
        <dbReference type="Google" id="ProtNLM"/>
    </source>
</evidence>
<dbReference type="RefSeq" id="XP_064710909.1">
    <property type="nucleotide sequence ID" value="XM_064848285.1"/>
</dbReference>
<dbReference type="GeneID" id="89972888"/>
<dbReference type="PANTHER" id="PTHR47660:SF2">
    <property type="entry name" value="TRANSCRIPTION FACTOR WITH C2H2 AND ZN(2)-CYS(6) DNA BINDING DOMAIN (EUROFUNG)"/>
    <property type="match status" value="1"/>
</dbReference>
<keyword evidence="1" id="KW-0479">Metal-binding</keyword>
<accession>A0AAV9NRJ5</accession>
<evidence type="ECO:0000256" key="3">
    <source>
        <dbReference type="ARBA" id="ARBA00023015"/>
    </source>
</evidence>
<evidence type="ECO:0000256" key="4">
    <source>
        <dbReference type="ARBA" id="ARBA00023163"/>
    </source>
</evidence>
<protein>
    <recommendedName>
        <fullName evidence="9">Transcription factor domain-containing protein</fullName>
    </recommendedName>
</protein>